<feature type="region of interest" description="Disordered" evidence="1">
    <location>
        <begin position="577"/>
        <end position="623"/>
    </location>
</feature>
<protein>
    <submittedName>
        <fullName evidence="2">Uncharacterized protein</fullName>
    </submittedName>
</protein>
<reference evidence="2 3" key="1">
    <citation type="submission" date="2020-05" db="EMBL/GenBank/DDBJ databases">
        <title>Identification and distribution of gene clusters putatively required for synthesis of sphingolipid metabolism inhibitors in phylogenetically diverse species of the filamentous fungus Fusarium.</title>
        <authorList>
            <person name="Kim H.-S."/>
            <person name="Busman M."/>
            <person name="Brown D.W."/>
            <person name="Divon H."/>
            <person name="Uhlig S."/>
            <person name="Proctor R.H."/>
        </authorList>
    </citation>
    <scope>NUCLEOTIDE SEQUENCE [LARGE SCALE GENOMIC DNA]</scope>
    <source>
        <strain evidence="2 3">NRRL 13617</strain>
    </source>
</reference>
<evidence type="ECO:0000256" key="1">
    <source>
        <dbReference type="SAM" id="MobiDB-lite"/>
    </source>
</evidence>
<dbReference type="Proteomes" id="UP000582016">
    <property type="component" value="Unassembled WGS sequence"/>
</dbReference>
<feature type="compositionally biased region" description="Basic and acidic residues" evidence="1">
    <location>
        <begin position="531"/>
        <end position="545"/>
    </location>
</feature>
<evidence type="ECO:0000313" key="3">
    <source>
        <dbReference type="Proteomes" id="UP000582016"/>
    </source>
</evidence>
<sequence length="641" mass="70618">MDNLEGMLLVPPDRGQILGRAVWKVSLFYRAALFVTRTHNHLKKLRYVVVGRRNTRGVPSQSQFIPNGRNNSLGGSMKPLSILPDVSQLTPLEFQDDNEPIQQWPVNSITDCQVQQINHRKQGPVLPTLVISVADKEKKRRSSRAAGLISSSKEASATTLWFRTPPDDHHVSLHEWARNILARKSPMSPESPMSPQFSNPFASMSRDASDYFSRPTSGNKSGRSDPRSLQHKSSINTQSTTTTNTTTRERPLTFSSESPSLRSKRSDVSSPSSNNYPIQQMNFPIPGQHYTTVLPTDLPSPVNTTGDYQGEFIEGWTSAQGRSSTMSSPIRGRSSIGSQPPHPSIAAIESSSPPGPRETILDRAFQMRCIPGSEREVPGEEKLSSLARFDALMREADDKMKQRAEAERAQQLAMRSAFEASDSSSQDDDSDSDDLDEDAYGGVPDRRGPALIPSTTQRALQFIADRRDPAPLSPSSRSSVSKTPTIPQSPPIRPHTAHAKTRPNPTQRTNSTPQMIANMARLELTAPPSKVSDDSSLRSNGDKRLSTSSTATKRLSFTEFTKRLSSTSSLLFVQTNASGRSSRRSSEIDLQPSPLPRGTLNPERIAVPTRDQDRDQNSGDVTTRCGWRNSVGVVSRDGTFF</sequence>
<dbReference type="OrthoDB" id="5379885at2759"/>
<feature type="compositionally biased region" description="Basic and acidic residues" evidence="1">
    <location>
        <begin position="398"/>
        <end position="408"/>
    </location>
</feature>
<comment type="caution">
    <text evidence="2">The sequence shown here is derived from an EMBL/GenBank/DDBJ whole genome shotgun (WGS) entry which is preliminary data.</text>
</comment>
<accession>A0A8H5IZU3</accession>
<gene>
    <name evidence="2" type="ORF">FPHYL_10539</name>
</gene>
<dbReference type="EMBL" id="JAAOAQ010000460">
    <property type="protein sequence ID" value="KAF5546254.1"/>
    <property type="molecule type" value="Genomic_DNA"/>
</dbReference>
<dbReference type="AlphaFoldDB" id="A0A8H5IZU3"/>
<feature type="region of interest" description="Disordered" evidence="1">
    <location>
        <begin position="467"/>
        <end position="512"/>
    </location>
</feature>
<feature type="compositionally biased region" description="Polar residues" evidence="1">
    <location>
        <begin position="503"/>
        <end position="512"/>
    </location>
</feature>
<feature type="compositionally biased region" description="Acidic residues" evidence="1">
    <location>
        <begin position="425"/>
        <end position="439"/>
    </location>
</feature>
<feature type="region of interest" description="Disordered" evidence="1">
    <location>
        <begin position="524"/>
        <end position="549"/>
    </location>
</feature>
<organism evidence="2 3">
    <name type="scientific">Fusarium phyllophilum</name>
    <dbReference type="NCBI Taxonomy" id="47803"/>
    <lineage>
        <taxon>Eukaryota</taxon>
        <taxon>Fungi</taxon>
        <taxon>Dikarya</taxon>
        <taxon>Ascomycota</taxon>
        <taxon>Pezizomycotina</taxon>
        <taxon>Sordariomycetes</taxon>
        <taxon>Hypocreomycetidae</taxon>
        <taxon>Hypocreales</taxon>
        <taxon>Nectriaceae</taxon>
        <taxon>Fusarium</taxon>
        <taxon>Fusarium fujikuroi species complex</taxon>
    </lineage>
</organism>
<keyword evidence="3" id="KW-1185">Reference proteome</keyword>
<feature type="compositionally biased region" description="Low complexity" evidence="1">
    <location>
        <begin position="233"/>
        <end position="246"/>
    </location>
</feature>
<feature type="region of interest" description="Disordered" evidence="1">
    <location>
        <begin position="185"/>
        <end position="280"/>
    </location>
</feature>
<feature type="region of interest" description="Disordered" evidence="1">
    <location>
        <begin position="319"/>
        <end position="359"/>
    </location>
</feature>
<feature type="region of interest" description="Disordered" evidence="1">
    <location>
        <begin position="398"/>
        <end position="453"/>
    </location>
</feature>
<proteinExistence type="predicted"/>
<feature type="compositionally biased region" description="Low complexity" evidence="1">
    <location>
        <begin position="327"/>
        <end position="352"/>
    </location>
</feature>
<evidence type="ECO:0000313" key="2">
    <source>
        <dbReference type="EMBL" id="KAF5546254.1"/>
    </source>
</evidence>
<name>A0A8H5IZU3_9HYPO</name>
<feature type="compositionally biased region" description="Low complexity" evidence="1">
    <location>
        <begin position="185"/>
        <end position="195"/>
    </location>
</feature>